<dbReference type="AlphaFoldDB" id="X0VYX9"/>
<gene>
    <name evidence="2" type="ORF">S01H1_57053</name>
</gene>
<proteinExistence type="predicted"/>
<sequence>MDPLDFVLGDKEVVATACTLPPLIPLANPESQCDSPHNRAYTDAFFLYLSSRLLNNYAFPHAIQYYGSFLGIKNDFRFDFSDDISEPWESNSFMEGIDTRFMLDANHLKEGFIRMKQMLEQETAKKPLGQFKVIDNNNAAQLADLGIEEIDTLSEYSLPPPPLAQPTQTQTPLAIEEISPLADIAEILEFPDYETVENILTKDNNNDNIALEGKDEDGDSDRTSVTTA</sequence>
<dbReference type="EMBL" id="BARS01037188">
    <property type="protein sequence ID" value="GAG23495.1"/>
    <property type="molecule type" value="Genomic_DNA"/>
</dbReference>
<reference evidence="2" key="1">
    <citation type="journal article" date="2014" name="Front. Microbiol.">
        <title>High frequency of phylogenetically diverse reductive dehalogenase-homologous genes in deep subseafloor sedimentary metagenomes.</title>
        <authorList>
            <person name="Kawai M."/>
            <person name="Futagami T."/>
            <person name="Toyoda A."/>
            <person name="Takaki Y."/>
            <person name="Nishi S."/>
            <person name="Hori S."/>
            <person name="Arai W."/>
            <person name="Tsubouchi T."/>
            <person name="Morono Y."/>
            <person name="Uchiyama I."/>
            <person name="Ito T."/>
            <person name="Fujiyama A."/>
            <person name="Inagaki F."/>
            <person name="Takami H."/>
        </authorList>
    </citation>
    <scope>NUCLEOTIDE SEQUENCE</scope>
    <source>
        <strain evidence="2">Expedition CK06-06</strain>
    </source>
</reference>
<feature type="region of interest" description="Disordered" evidence="1">
    <location>
        <begin position="202"/>
        <end position="228"/>
    </location>
</feature>
<name>X0VYX9_9ZZZZ</name>
<comment type="caution">
    <text evidence="2">The sequence shown here is derived from an EMBL/GenBank/DDBJ whole genome shotgun (WGS) entry which is preliminary data.</text>
</comment>
<protein>
    <submittedName>
        <fullName evidence="2">Uncharacterized protein</fullName>
    </submittedName>
</protein>
<feature type="non-terminal residue" evidence="2">
    <location>
        <position position="228"/>
    </location>
</feature>
<organism evidence="2">
    <name type="scientific">marine sediment metagenome</name>
    <dbReference type="NCBI Taxonomy" id="412755"/>
    <lineage>
        <taxon>unclassified sequences</taxon>
        <taxon>metagenomes</taxon>
        <taxon>ecological metagenomes</taxon>
    </lineage>
</organism>
<evidence type="ECO:0000256" key="1">
    <source>
        <dbReference type="SAM" id="MobiDB-lite"/>
    </source>
</evidence>
<accession>X0VYX9</accession>
<evidence type="ECO:0000313" key="2">
    <source>
        <dbReference type="EMBL" id="GAG23495.1"/>
    </source>
</evidence>